<sequence length="105" mass="12086">MRFVLDFDEKTQDETKINLLCFLEPYTKHASSSIETEREEESDENGRGKKGGLMTHYLLVTMKPMTPIIRIKREEKILCACNVVGVEGILSTMKVQKKKRFSFGI</sequence>
<evidence type="ECO:0000256" key="1">
    <source>
        <dbReference type="SAM" id="MobiDB-lite"/>
    </source>
</evidence>
<accession>A0ABN7PJU6</accession>
<proteinExistence type="predicted"/>
<feature type="region of interest" description="Disordered" evidence="1">
    <location>
        <begin position="30"/>
        <end position="50"/>
    </location>
</feature>
<name>A0ABN7PJU6_TIMPD</name>
<reference evidence="2" key="1">
    <citation type="submission" date="2021-03" db="EMBL/GenBank/DDBJ databases">
        <authorList>
            <person name="Tran Van P."/>
        </authorList>
    </citation>
    <scope>NUCLEOTIDE SEQUENCE</scope>
</reference>
<protein>
    <submittedName>
        <fullName evidence="2">Uncharacterized protein</fullName>
    </submittedName>
</protein>
<dbReference type="EMBL" id="CAJPIN010046725">
    <property type="protein sequence ID" value="CAG2065773.1"/>
    <property type="molecule type" value="Genomic_DNA"/>
</dbReference>
<gene>
    <name evidence="2" type="ORF">TPAB3V08_LOCUS12716</name>
</gene>
<organism evidence="2 3">
    <name type="scientific">Timema podura</name>
    <name type="common">Walking stick</name>
    <dbReference type="NCBI Taxonomy" id="61482"/>
    <lineage>
        <taxon>Eukaryota</taxon>
        <taxon>Metazoa</taxon>
        <taxon>Ecdysozoa</taxon>
        <taxon>Arthropoda</taxon>
        <taxon>Hexapoda</taxon>
        <taxon>Insecta</taxon>
        <taxon>Pterygota</taxon>
        <taxon>Neoptera</taxon>
        <taxon>Polyneoptera</taxon>
        <taxon>Phasmatodea</taxon>
        <taxon>Timematodea</taxon>
        <taxon>Timematoidea</taxon>
        <taxon>Timematidae</taxon>
        <taxon>Timema</taxon>
    </lineage>
</organism>
<evidence type="ECO:0000313" key="3">
    <source>
        <dbReference type="Proteomes" id="UP001153148"/>
    </source>
</evidence>
<evidence type="ECO:0000313" key="2">
    <source>
        <dbReference type="EMBL" id="CAG2065773.1"/>
    </source>
</evidence>
<keyword evidence="3" id="KW-1185">Reference proteome</keyword>
<dbReference type="Proteomes" id="UP001153148">
    <property type="component" value="Unassembled WGS sequence"/>
</dbReference>
<comment type="caution">
    <text evidence="2">The sequence shown here is derived from an EMBL/GenBank/DDBJ whole genome shotgun (WGS) entry which is preliminary data.</text>
</comment>